<organism evidence="2 3">
    <name type="scientific">Nibrella viscosa</name>
    <dbReference type="NCBI Taxonomy" id="1084524"/>
    <lineage>
        <taxon>Bacteria</taxon>
        <taxon>Pseudomonadati</taxon>
        <taxon>Bacteroidota</taxon>
        <taxon>Cytophagia</taxon>
        <taxon>Cytophagales</taxon>
        <taxon>Spirosomataceae</taxon>
        <taxon>Nibrella</taxon>
    </lineage>
</organism>
<name>A0ABP8L2R1_9BACT</name>
<keyword evidence="3" id="KW-1185">Reference proteome</keyword>
<reference evidence="3" key="1">
    <citation type="journal article" date="2019" name="Int. J. Syst. Evol. Microbiol.">
        <title>The Global Catalogue of Microorganisms (GCM) 10K type strain sequencing project: providing services to taxonomists for standard genome sequencing and annotation.</title>
        <authorList>
            <consortium name="The Broad Institute Genomics Platform"/>
            <consortium name="The Broad Institute Genome Sequencing Center for Infectious Disease"/>
            <person name="Wu L."/>
            <person name="Ma J."/>
        </authorList>
    </citation>
    <scope>NUCLEOTIDE SEQUENCE [LARGE SCALE GENOMIC DNA]</scope>
    <source>
        <strain evidence="3">JCM 17925</strain>
    </source>
</reference>
<accession>A0ABP8L2R1</accession>
<evidence type="ECO:0000313" key="3">
    <source>
        <dbReference type="Proteomes" id="UP001500936"/>
    </source>
</evidence>
<feature type="chain" id="PRO_5045479439" evidence="1">
    <location>
        <begin position="24"/>
        <end position="71"/>
    </location>
</feature>
<gene>
    <name evidence="2" type="ORF">GCM10023187_57310</name>
</gene>
<comment type="caution">
    <text evidence="2">The sequence shown here is derived from an EMBL/GenBank/DDBJ whole genome shotgun (WGS) entry which is preliminary data.</text>
</comment>
<sequence length="71" mass="7726">MKKKAFVILAVAVLVQLEAPVQAAASATVETKVEKRIGIFKKKRKGYRPKKGGLFGTGLFRKKSPCGCPNH</sequence>
<evidence type="ECO:0000313" key="2">
    <source>
        <dbReference type="EMBL" id="GAA4421429.1"/>
    </source>
</evidence>
<dbReference type="Proteomes" id="UP001500936">
    <property type="component" value="Unassembled WGS sequence"/>
</dbReference>
<dbReference type="EMBL" id="BAABHB010000027">
    <property type="protein sequence ID" value="GAA4421429.1"/>
    <property type="molecule type" value="Genomic_DNA"/>
</dbReference>
<proteinExistence type="predicted"/>
<evidence type="ECO:0000256" key="1">
    <source>
        <dbReference type="SAM" id="SignalP"/>
    </source>
</evidence>
<protein>
    <submittedName>
        <fullName evidence="2">Uncharacterized protein</fullName>
    </submittedName>
</protein>
<feature type="signal peptide" evidence="1">
    <location>
        <begin position="1"/>
        <end position="23"/>
    </location>
</feature>
<keyword evidence="1" id="KW-0732">Signal</keyword>
<dbReference type="RefSeq" id="WP_345271572.1">
    <property type="nucleotide sequence ID" value="NZ_BAABHB010000027.1"/>
</dbReference>